<dbReference type="Gene3D" id="6.10.140.420">
    <property type="match status" value="1"/>
</dbReference>
<organism evidence="9">
    <name type="scientific">Zea mays</name>
    <name type="common">Maize</name>
    <dbReference type="NCBI Taxonomy" id="4577"/>
    <lineage>
        <taxon>Eukaryota</taxon>
        <taxon>Viridiplantae</taxon>
        <taxon>Streptophyta</taxon>
        <taxon>Embryophyta</taxon>
        <taxon>Tracheophyta</taxon>
        <taxon>Spermatophyta</taxon>
        <taxon>Magnoliopsida</taxon>
        <taxon>Liliopsida</taxon>
        <taxon>Poales</taxon>
        <taxon>Poaceae</taxon>
        <taxon>PACMAD clade</taxon>
        <taxon>Panicoideae</taxon>
        <taxon>Andropogonodae</taxon>
        <taxon>Andropogoneae</taxon>
        <taxon>Tripsacinae</taxon>
        <taxon>Zea</taxon>
    </lineage>
</organism>
<reference evidence="9" key="2">
    <citation type="submission" date="2015-12" db="EMBL/GenBank/DDBJ databases">
        <title>Update maize B73 reference genome by single molecule sequencing technologies.</title>
        <authorList>
            <consortium name="Maize Genome Sequencing Project"/>
            <person name="Ware D."/>
        </authorList>
    </citation>
    <scope>NUCLEOTIDE SEQUENCE</scope>
    <source>
        <tissue evidence="9">Seedling</tissue>
    </source>
</reference>
<dbReference type="EnsemblPlants" id="Zm00001eb344480_T001">
    <property type="protein sequence ID" value="Zm00001eb344480_P001"/>
    <property type="gene ID" value="Zm00001eb344480"/>
</dbReference>
<evidence type="ECO:0000256" key="5">
    <source>
        <dbReference type="ARBA" id="ARBA00023187"/>
    </source>
</evidence>
<dbReference type="EMBL" id="CM000784">
    <property type="protein sequence ID" value="AQK92375.1"/>
    <property type="molecule type" value="Genomic_DNA"/>
</dbReference>
<dbReference type="RefSeq" id="XP_008656062.1">
    <property type="nucleotide sequence ID" value="XM_008657840.3"/>
</dbReference>
<dbReference type="OrthoDB" id="10267305at2759"/>
<keyword evidence="3" id="KW-0507">mRNA processing</keyword>
<evidence type="ECO:0000259" key="8">
    <source>
        <dbReference type="SMART" id="SM01115"/>
    </source>
</evidence>
<evidence type="ECO:0000256" key="6">
    <source>
        <dbReference type="ARBA" id="ARBA00023242"/>
    </source>
</evidence>
<protein>
    <submittedName>
        <fullName evidence="9">Cwf21</fullName>
    </submittedName>
</protein>
<dbReference type="GO" id="GO:0005681">
    <property type="term" value="C:spliceosomal complex"/>
    <property type="evidence" value="ECO:0007669"/>
    <property type="project" value="UniProtKB-KW"/>
</dbReference>
<evidence type="ECO:0000256" key="7">
    <source>
        <dbReference type="SAM" id="MobiDB-lite"/>
    </source>
</evidence>
<dbReference type="Pfam" id="PF08312">
    <property type="entry name" value="cwf21"/>
    <property type="match status" value="1"/>
</dbReference>
<dbReference type="SMART" id="SM01115">
    <property type="entry name" value="cwf21"/>
    <property type="match status" value="1"/>
</dbReference>
<keyword evidence="11" id="KW-1185">Reference proteome</keyword>
<evidence type="ECO:0000256" key="3">
    <source>
        <dbReference type="ARBA" id="ARBA00022664"/>
    </source>
</evidence>
<dbReference type="PANTHER" id="PTHR36562">
    <property type="entry name" value="SERINE/ARGININE REPETITIVE MATRIX 2"/>
    <property type="match status" value="1"/>
</dbReference>
<comment type="subcellular location">
    <subcellularLocation>
        <location evidence="1">Nucleus</location>
    </subcellularLocation>
</comment>
<dbReference type="Proteomes" id="UP000007305">
    <property type="component" value="Chromosome 8"/>
</dbReference>
<dbReference type="GeneID" id="103635373"/>
<feature type="compositionally biased region" description="Basic and acidic residues" evidence="7">
    <location>
        <begin position="182"/>
        <end position="205"/>
    </location>
</feature>
<dbReference type="GO" id="GO:0005634">
    <property type="term" value="C:nucleus"/>
    <property type="evidence" value="ECO:0000318"/>
    <property type="project" value="GO_Central"/>
</dbReference>
<dbReference type="PANTHER" id="PTHR36562:SF5">
    <property type="entry name" value="SERINE_ARGININE REPETITIVE MATRIX 2"/>
    <property type="match status" value="1"/>
</dbReference>
<evidence type="ECO:0000256" key="4">
    <source>
        <dbReference type="ARBA" id="ARBA00022728"/>
    </source>
</evidence>
<reference evidence="11" key="1">
    <citation type="journal article" date="2009" name="Science">
        <title>The B73 maize genome: complexity, diversity, and dynamics.</title>
        <authorList>
            <person name="Schnable P.S."/>
            <person name="Ware D."/>
            <person name="Fulton R.S."/>
            <person name="Stein J.C."/>
            <person name="Wei F."/>
            <person name="Pasternak S."/>
            <person name="Liang C."/>
            <person name="Zhang J."/>
            <person name="Fulton L."/>
            <person name="Graves T.A."/>
            <person name="Minx P."/>
            <person name="Reily A.D."/>
            <person name="Courtney L."/>
            <person name="Kruchowski S.S."/>
            <person name="Tomlinson C."/>
            <person name="Strong C."/>
            <person name="Delehaunty K."/>
            <person name="Fronick C."/>
            <person name="Courtney B."/>
            <person name="Rock S.M."/>
            <person name="Belter E."/>
            <person name="Du F."/>
            <person name="Kim K."/>
            <person name="Abbott R.M."/>
            <person name="Cotton M."/>
            <person name="Levy A."/>
            <person name="Marchetto P."/>
            <person name="Ochoa K."/>
            <person name="Jackson S.M."/>
            <person name="Gillam B."/>
            <person name="Chen W."/>
            <person name="Yan L."/>
            <person name="Higginbotham J."/>
            <person name="Cardenas M."/>
            <person name="Waligorski J."/>
            <person name="Applebaum E."/>
            <person name="Phelps L."/>
            <person name="Falcone J."/>
            <person name="Kanchi K."/>
            <person name="Thane T."/>
            <person name="Scimone A."/>
            <person name="Thane N."/>
            <person name="Henke J."/>
            <person name="Wang T."/>
            <person name="Ruppert J."/>
            <person name="Shah N."/>
            <person name="Rotter K."/>
            <person name="Hodges J."/>
            <person name="Ingenthron E."/>
            <person name="Cordes M."/>
            <person name="Kohlberg S."/>
            <person name="Sgro J."/>
            <person name="Delgado B."/>
            <person name="Mead K."/>
            <person name="Chinwalla A."/>
            <person name="Leonard S."/>
            <person name="Crouse K."/>
            <person name="Collura K."/>
            <person name="Kudrna D."/>
            <person name="Currie J."/>
            <person name="He R."/>
            <person name="Angelova A."/>
            <person name="Rajasekar S."/>
            <person name="Mueller T."/>
            <person name="Lomeli R."/>
            <person name="Scara G."/>
            <person name="Ko A."/>
            <person name="Delaney K."/>
            <person name="Wissotski M."/>
            <person name="Lopez G."/>
            <person name="Campos D."/>
            <person name="Braidotti M."/>
            <person name="Ashley E."/>
            <person name="Golser W."/>
            <person name="Kim H."/>
            <person name="Lee S."/>
            <person name="Lin J."/>
            <person name="Dujmic Z."/>
            <person name="Kim W."/>
            <person name="Talag J."/>
            <person name="Zuccolo A."/>
            <person name="Fan C."/>
            <person name="Sebastian A."/>
            <person name="Kramer M."/>
            <person name="Spiegel L."/>
            <person name="Nascimento L."/>
            <person name="Zutavern T."/>
            <person name="Miller B."/>
            <person name="Ambroise C."/>
            <person name="Muller S."/>
            <person name="Spooner W."/>
            <person name="Narechania A."/>
            <person name="Ren L."/>
            <person name="Wei S."/>
            <person name="Kumari S."/>
            <person name="Faga B."/>
            <person name="Levy M.J."/>
            <person name="McMahan L."/>
            <person name="Van Buren P."/>
            <person name="Vaughn M.W."/>
            <person name="Ying K."/>
            <person name="Yeh C.-T."/>
            <person name="Emrich S.J."/>
            <person name="Jia Y."/>
            <person name="Kalyanaraman A."/>
            <person name="Hsia A.-P."/>
            <person name="Barbazuk W.B."/>
            <person name="Baucom R.S."/>
            <person name="Brutnell T.P."/>
            <person name="Carpita N.C."/>
            <person name="Chaparro C."/>
            <person name="Chia J.-M."/>
            <person name="Deragon J.-M."/>
            <person name="Estill J.C."/>
            <person name="Fu Y."/>
            <person name="Jeddeloh J.A."/>
            <person name="Han Y."/>
            <person name="Lee H."/>
            <person name="Li P."/>
            <person name="Lisch D.R."/>
            <person name="Liu S."/>
            <person name="Liu Z."/>
            <person name="Nagel D.H."/>
            <person name="McCann M.C."/>
            <person name="SanMiguel P."/>
            <person name="Myers A.M."/>
            <person name="Nettleton D."/>
            <person name="Nguyen J."/>
            <person name="Penning B.W."/>
            <person name="Ponnala L."/>
            <person name="Schneider K.L."/>
            <person name="Schwartz D.C."/>
            <person name="Sharma A."/>
            <person name="Soderlund C."/>
            <person name="Springer N.M."/>
            <person name="Sun Q."/>
            <person name="Wang H."/>
            <person name="Waterman M."/>
            <person name="Westerman R."/>
            <person name="Wolfgruber T.K."/>
            <person name="Yang L."/>
            <person name="Yu Y."/>
            <person name="Zhang L."/>
            <person name="Zhou S."/>
            <person name="Zhu Q."/>
            <person name="Bennetzen J.L."/>
            <person name="Dawe R.K."/>
            <person name="Jiang J."/>
            <person name="Jiang N."/>
            <person name="Presting G.G."/>
            <person name="Wessler S.R."/>
            <person name="Aluru S."/>
            <person name="Martienssen R.A."/>
            <person name="Clifton S.W."/>
            <person name="McCombie W.R."/>
            <person name="Wing R.A."/>
            <person name="Wilson R.K."/>
        </authorList>
    </citation>
    <scope>NUCLEOTIDE SEQUENCE [LARGE SCALE GENOMIC DNA]</scope>
    <source>
        <strain evidence="11">cv. B73</strain>
    </source>
</reference>
<comment type="similarity">
    <text evidence="2">Belongs to the CWC21 family.</text>
</comment>
<dbReference type="CDD" id="cd21373">
    <property type="entry name" value="cwf21_SRRM2-like"/>
    <property type="match status" value="1"/>
</dbReference>
<gene>
    <name evidence="10" type="primary">LOC103635373</name>
    <name evidence="9" type="ORF">ZEAMMB73_Zm00001d009659</name>
</gene>
<reference evidence="10" key="4">
    <citation type="submission" date="2021-05" db="UniProtKB">
        <authorList>
            <consortium name="EnsemblPlants"/>
        </authorList>
    </citation>
    <scope>IDENTIFICATION</scope>
    <source>
        <strain evidence="10">cv. B73</strain>
    </source>
</reference>
<dbReference type="STRING" id="4577.A0A1D6FL01"/>
<feature type="domain" description="CWF21" evidence="8">
    <location>
        <begin position="63"/>
        <end position="108"/>
    </location>
</feature>
<evidence type="ECO:0000256" key="1">
    <source>
        <dbReference type="ARBA" id="ARBA00004123"/>
    </source>
</evidence>
<dbReference type="ExpressionAtlas" id="A0A1D6FL01">
    <property type="expression patterns" value="baseline"/>
</dbReference>
<dbReference type="KEGG" id="zma:103635373"/>
<reference evidence="10" key="3">
    <citation type="submission" date="2019-07" db="EMBL/GenBank/DDBJ databases">
        <authorList>
            <person name="Seetharam A."/>
            <person name="Woodhouse M."/>
            <person name="Cannon E."/>
        </authorList>
    </citation>
    <scope>NUCLEOTIDE SEQUENCE [LARGE SCALE GENOMIC DNA]</scope>
    <source>
        <strain evidence="10">cv. B73</strain>
    </source>
</reference>
<dbReference type="AlphaFoldDB" id="A0A1D6FL01"/>
<feature type="region of interest" description="Disordered" evidence="7">
    <location>
        <begin position="26"/>
        <end position="63"/>
    </location>
</feature>
<sequence>MYNSIGLQTARGSGTNGYVQTNKFFIKPRSTSGGGPGGPHRPPLPDAAGADGGGMRKPNKEILEHDRKRQVELKLLVLRDALEEQGYTEDEIEERVEEARKVAEAETAAEEAGSVCGAGRPPLPGRWFTDTQSHHVAARKEKQLETLRAALGLNADDANKGNAESDGELIPVKYYEELDTIGQKDSKDSKDVKKSQKKKENDKRSQPRSSRKSKYDSGHDHITQKRRRVPTHHDSEDGLETDYNGKEKKHDKKRHLGSVDNSENDWKKAERGKNSYHDIDYNSSLDS</sequence>
<evidence type="ECO:0000256" key="2">
    <source>
        <dbReference type="ARBA" id="ARBA00005954"/>
    </source>
</evidence>
<keyword evidence="5" id="KW-0508">mRNA splicing</keyword>
<dbReference type="GO" id="GO:0006397">
    <property type="term" value="P:mRNA processing"/>
    <property type="evidence" value="ECO:0007669"/>
    <property type="project" value="UniProtKB-KW"/>
</dbReference>
<evidence type="ECO:0000313" key="10">
    <source>
        <dbReference type="EnsemblPlants" id="Zm00001eb344480_P001"/>
    </source>
</evidence>
<name>A0A1D6FL01_MAIZE</name>
<feature type="compositionally biased region" description="Basic and acidic residues" evidence="7">
    <location>
        <begin position="213"/>
        <end position="223"/>
    </location>
</feature>
<feature type="region of interest" description="Disordered" evidence="7">
    <location>
        <begin position="102"/>
        <end position="140"/>
    </location>
</feature>
<proteinExistence type="inferred from homology"/>
<keyword evidence="6" id="KW-0539">Nucleus</keyword>
<feature type="compositionally biased region" description="Basic and acidic residues" evidence="7">
    <location>
        <begin position="264"/>
        <end position="280"/>
    </location>
</feature>
<evidence type="ECO:0000313" key="9">
    <source>
        <dbReference type="EMBL" id="AQK92375.1"/>
    </source>
</evidence>
<keyword evidence="4" id="KW-0747">Spliceosome</keyword>
<evidence type="ECO:0000313" key="11">
    <source>
        <dbReference type="Proteomes" id="UP000007305"/>
    </source>
</evidence>
<dbReference type="InterPro" id="IPR013170">
    <property type="entry name" value="mRNA_splic_Cwf21_dom"/>
</dbReference>
<dbReference type="GO" id="GO:0008380">
    <property type="term" value="P:RNA splicing"/>
    <property type="evidence" value="ECO:0007669"/>
    <property type="project" value="UniProtKB-KW"/>
</dbReference>
<dbReference type="PaxDb" id="4577-GRMZM2G112628_P01"/>
<dbReference type="Gramene" id="Zm00001eb344480_T001">
    <property type="protein sequence ID" value="Zm00001eb344480_P001"/>
    <property type="gene ID" value="Zm00001eb344480"/>
</dbReference>
<feature type="region of interest" description="Disordered" evidence="7">
    <location>
        <begin position="178"/>
        <end position="287"/>
    </location>
</feature>
<accession>A0A1D6FL01</accession>
<dbReference type="SMR" id="A0A1D6FL01"/>
<dbReference type="InterPro" id="IPR051372">
    <property type="entry name" value="CWC21"/>
</dbReference>